<dbReference type="GO" id="GO:0000287">
    <property type="term" value="F:magnesium ion binding"/>
    <property type="evidence" value="ECO:0007669"/>
    <property type="project" value="UniProtKB-UniRule"/>
</dbReference>
<feature type="binding site" evidence="12">
    <location>
        <position position="239"/>
    </location>
    <ligand>
        <name>Mg(2+)</name>
        <dbReference type="ChEBI" id="CHEBI:18420"/>
    </ligand>
</feature>
<keyword evidence="6 12" id="KW-0460">Magnesium</keyword>
<evidence type="ECO:0000256" key="10">
    <source>
        <dbReference type="ARBA" id="ARBA00053833"/>
    </source>
</evidence>
<organism evidence="15 16">
    <name type="scientific">Strongylocentrotus purpuratus</name>
    <name type="common">Purple sea urchin</name>
    <dbReference type="NCBI Taxonomy" id="7668"/>
    <lineage>
        <taxon>Eukaryota</taxon>
        <taxon>Metazoa</taxon>
        <taxon>Echinodermata</taxon>
        <taxon>Eleutherozoa</taxon>
        <taxon>Echinozoa</taxon>
        <taxon>Echinoidea</taxon>
        <taxon>Euechinoidea</taxon>
        <taxon>Echinacea</taxon>
        <taxon>Camarodonta</taxon>
        <taxon>Echinidea</taxon>
        <taxon>Strongylocentrotidae</taxon>
        <taxon>Strongylocentrotus</taxon>
    </lineage>
</organism>
<keyword evidence="4 12" id="KW-0479">Metal-binding</keyword>
<dbReference type="OMA" id="KQMIGNR"/>
<evidence type="ECO:0000313" key="16">
    <source>
        <dbReference type="Proteomes" id="UP000007110"/>
    </source>
</evidence>
<dbReference type="EC" id="6.2.1.4" evidence="12"/>
<dbReference type="SUPFAM" id="SSF56059">
    <property type="entry name" value="Glutathione synthetase ATP-binding domain-like"/>
    <property type="match status" value="1"/>
</dbReference>
<comment type="cofactor">
    <cofactor evidence="12">
        <name>Mg(2+)</name>
        <dbReference type="ChEBI" id="CHEBI:18420"/>
    </cofactor>
    <text evidence="12">Binds 1 Mg(2+) ion per subunit.</text>
</comment>
<dbReference type="EnsemblMetazoa" id="XM_030972256">
    <property type="protein sequence ID" value="XP_030828116"/>
    <property type="gene ID" value="LOC581428"/>
</dbReference>
<comment type="subunit">
    <text evidence="11 12">Heterodimer of an alpha and a beta subunit. The beta subunit determines specificity for GTP.</text>
</comment>
<dbReference type="InterPro" id="IPR013815">
    <property type="entry name" value="ATP_grasp_subdomain_1"/>
</dbReference>
<dbReference type="InterPro" id="IPR013650">
    <property type="entry name" value="ATP-grasp_succ-CoA_synth-type"/>
</dbReference>
<dbReference type="GO" id="GO:0004776">
    <property type="term" value="F:succinate-CoA ligase (GDP-forming) activity"/>
    <property type="evidence" value="ECO:0000318"/>
    <property type="project" value="GO_Central"/>
</dbReference>
<dbReference type="InterPro" id="IPR016102">
    <property type="entry name" value="Succinyl-CoA_synth-like"/>
</dbReference>
<dbReference type="RefSeq" id="XP_030828116.1">
    <property type="nucleotide sequence ID" value="XM_030972256.1"/>
</dbReference>
<feature type="site" description="Important for substrate specificity" evidence="12">
    <location>
        <position position="143"/>
    </location>
</feature>
<dbReference type="NCBIfam" id="TIGR01016">
    <property type="entry name" value="sucCoAbeta"/>
    <property type="match status" value="1"/>
</dbReference>
<dbReference type="GO" id="GO:0006104">
    <property type="term" value="P:succinyl-CoA metabolic process"/>
    <property type="evidence" value="ECO:0000318"/>
    <property type="project" value="GO_Central"/>
</dbReference>
<dbReference type="FunFam" id="3.30.470.20:FF:000002">
    <property type="entry name" value="Succinate--CoA ligase [ADP-forming] subunit beta"/>
    <property type="match status" value="1"/>
</dbReference>
<dbReference type="FunFam" id="3.40.50.261:FF:000001">
    <property type="entry name" value="Succinate--CoA ligase [ADP-forming] subunit beta"/>
    <property type="match status" value="1"/>
</dbReference>
<dbReference type="Pfam" id="PF00549">
    <property type="entry name" value="Ligase_CoA"/>
    <property type="match status" value="1"/>
</dbReference>
<dbReference type="CTD" id="8801"/>
<feature type="binding site" evidence="12">
    <location>
        <position position="53"/>
    </location>
    <ligand>
        <name>GTP</name>
        <dbReference type="ChEBI" id="CHEBI:37565"/>
    </ligand>
</feature>
<reference evidence="15" key="2">
    <citation type="submission" date="2021-01" db="UniProtKB">
        <authorList>
            <consortium name="EnsemblMetazoa"/>
        </authorList>
    </citation>
    <scope>IDENTIFICATION</scope>
</reference>
<keyword evidence="7 12" id="KW-0496">Mitochondrion</keyword>
<evidence type="ECO:0000256" key="5">
    <source>
        <dbReference type="ARBA" id="ARBA00022741"/>
    </source>
</evidence>
<evidence type="ECO:0000256" key="8">
    <source>
        <dbReference type="ARBA" id="ARBA00023134"/>
    </source>
</evidence>
<feature type="binding site" evidence="12">
    <location>
        <begin position="86"/>
        <end position="88"/>
    </location>
    <ligand>
        <name>GTP</name>
        <dbReference type="ChEBI" id="CHEBI:37565"/>
    </ligand>
</feature>
<dbReference type="InterPro" id="IPR017866">
    <property type="entry name" value="Succ-CoA_synthase_bsu_CS"/>
</dbReference>
<dbReference type="NCBIfam" id="NF001913">
    <property type="entry name" value="PRK00696.1"/>
    <property type="match status" value="1"/>
</dbReference>
<dbReference type="HAMAP" id="MF_03221">
    <property type="entry name" value="Succ_CoA_betaG_euk"/>
    <property type="match status" value="1"/>
</dbReference>
<evidence type="ECO:0000259" key="14">
    <source>
        <dbReference type="Pfam" id="PF08442"/>
    </source>
</evidence>
<evidence type="ECO:0000256" key="6">
    <source>
        <dbReference type="ARBA" id="ARBA00022842"/>
    </source>
</evidence>
<dbReference type="AlphaFoldDB" id="A0A7M7SSG7"/>
<feature type="domain" description="ATP-citrate synthase/succinyl-CoA ligase C-terminal" evidence="13">
    <location>
        <begin position="302"/>
        <end position="422"/>
    </location>
</feature>
<feature type="binding site" evidence="12">
    <location>
        <position position="142"/>
    </location>
    <ligand>
        <name>GTP</name>
        <dbReference type="ChEBI" id="CHEBI:37565"/>
    </ligand>
</feature>
<keyword evidence="2 12" id="KW-0816">Tricarboxylic acid cycle</keyword>
<dbReference type="GO" id="GO:0005524">
    <property type="term" value="F:ATP binding"/>
    <property type="evidence" value="ECO:0007669"/>
    <property type="project" value="InterPro"/>
</dbReference>
<comment type="function">
    <text evidence="10 12">GTP-specific succinyl-CoA synthetase functions in the citric acid cycle (TCA), coupling the hydrolysis of succinyl-CoA to the synthesis of GTP and thus represents the only step of substrate-level phosphorylation in the TCA. The beta subunit provides nucleotide specificity of the enzyme and binds the substrate succinate, while the binding sites for coenzyme A and phosphate are found in the alpha subunit.</text>
</comment>
<dbReference type="GeneID" id="581428"/>
<feature type="binding site" evidence="12">
    <location>
        <begin position="361"/>
        <end position="363"/>
    </location>
    <ligand>
        <name>substrate</name>
        <note>ligand shared with subunit alpha</note>
    </ligand>
</feature>
<keyword evidence="3 12" id="KW-0436">Ligase</keyword>
<protein>
    <recommendedName>
        <fullName evidence="12">Succinate--CoA ligase [GDP-forming] subunit beta, mitochondrial</fullName>
        <ecNumber evidence="12">6.2.1.4</ecNumber>
    </recommendedName>
    <alternativeName>
        <fullName evidence="12">GTP-specific succinyl-CoA synthetase subunit beta</fullName>
        <shortName evidence="12">G-SCS</shortName>
        <shortName evidence="12">GTPSCS</shortName>
    </alternativeName>
    <alternativeName>
        <fullName evidence="12">Succinyl-CoA synthetase beta-G chain</fullName>
        <shortName evidence="12">SCS-betaG</shortName>
    </alternativeName>
</protein>
<dbReference type="GO" id="GO:0006099">
    <property type="term" value="P:tricarboxylic acid cycle"/>
    <property type="evidence" value="ECO:0000318"/>
    <property type="project" value="GO_Central"/>
</dbReference>
<dbReference type="GO" id="GO:0005739">
    <property type="term" value="C:mitochondrion"/>
    <property type="evidence" value="ECO:0000318"/>
    <property type="project" value="GO_Central"/>
</dbReference>
<evidence type="ECO:0000259" key="13">
    <source>
        <dbReference type="Pfam" id="PF00549"/>
    </source>
</evidence>
<dbReference type="Gene3D" id="3.40.50.261">
    <property type="entry name" value="Succinyl-CoA synthetase domains"/>
    <property type="match status" value="1"/>
</dbReference>
<dbReference type="HAMAP" id="MF_00558">
    <property type="entry name" value="Succ_CoA_beta"/>
    <property type="match status" value="1"/>
</dbReference>
<reference evidence="16" key="1">
    <citation type="submission" date="2015-02" db="EMBL/GenBank/DDBJ databases">
        <title>Genome sequencing for Strongylocentrotus purpuratus.</title>
        <authorList>
            <person name="Murali S."/>
            <person name="Liu Y."/>
            <person name="Vee V."/>
            <person name="English A."/>
            <person name="Wang M."/>
            <person name="Skinner E."/>
            <person name="Han Y."/>
            <person name="Muzny D.M."/>
            <person name="Worley K.C."/>
            <person name="Gibbs R.A."/>
        </authorList>
    </citation>
    <scope>NUCLEOTIDE SEQUENCE</scope>
</reference>
<keyword evidence="8 12" id="KW-0342">GTP-binding</keyword>
<dbReference type="OrthoDB" id="1552at2759"/>
<dbReference type="Pfam" id="PF08442">
    <property type="entry name" value="ATP-grasp_2"/>
    <property type="match status" value="1"/>
</dbReference>
<dbReference type="InterPro" id="IPR034722">
    <property type="entry name" value="Succ_CoA_betaG_euk"/>
</dbReference>
<dbReference type="InterPro" id="IPR005809">
    <property type="entry name" value="Succ_CoA_ligase-like_bsu"/>
</dbReference>
<proteinExistence type="inferred from homology"/>
<keyword evidence="5 12" id="KW-0547">Nucleotide-binding</keyword>
<dbReference type="FunFam" id="3.30.1490.20:FF:000004">
    <property type="entry name" value="Succinate--CoA ligase [ADP-forming] subunit beta, mitochondrial"/>
    <property type="match status" value="1"/>
</dbReference>
<dbReference type="PROSITE" id="PS01217">
    <property type="entry name" value="SUCCINYL_COA_LIG_3"/>
    <property type="match status" value="1"/>
</dbReference>
<dbReference type="Gene3D" id="3.30.1490.20">
    <property type="entry name" value="ATP-grasp fold, A domain"/>
    <property type="match status" value="1"/>
</dbReference>
<feature type="site" description="Important for substrate specificity" evidence="12">
    <location>
        <position position="75"/>
    </location>
</feature>
<evidence type="ECO:0000256" key="1">
    <source>
        <dbReference type="ARBA" id="ARBA00005064"/>
    </source>
</evidence>
<dbReference type="KEGG" id="spu:581428"/>
<accession>A0A7M7SSG7</accession>
<comment type="pathway">
    <text evidence="1 12">Carbohydrate metabolism; tricarboxylic acid cycle; succinate from succinyl-CoA (ligase route): step 1/1.</text>
</comment>
<dbReference type="UniPathway" id="UPA00223">
    <property type="reaction ID" value="UER00999"/>
</dbReference>
<dbReference type="Proteomes" id="UP000007110">
    <property type="component" value="Unassembled WGS sequence"/>
</dbReference>
<dbReference type="InParanoid" id="A0A7M7SSG7"/>
<dbReference type="SUPFAM" id="SSF52210">
    <property type="entry name" value="Succinyl-CoA synthetase domains"/>
    <property type="match status" value="1"/>
</dbReference>
<dbReference type="InterPro" id="IPR005811">
    <property type="entry name" value="SUCC_ACL_C"/>
</dbReference>
<dbReference type="PANTHER" id="PTHR11815:SF10">
    <property type="entry name" value="SUCCINATE--COA LIGASE [GDP-FORMING] SUBUNIT BETA, MITOCHONDRIAL"/>
    <property type="match status" value="1"/>
</dbReference>
<comment type="catalytic activity">
    <reaction evidence="9 12">
        <text>GTP + succinate + CoA = succinyl-CoA + GDP + phosphate</text>
        <dbReference type="Rhea" id="RHEA:22120"/>
        <dbReference type="ChEBI" id="CHEBI:30031"/>
        <dbReference type="ChEBI" id="CHEBI:37565"/>
        <dbReference type="ChEBI" id="CHEBI:43474"/>
        <dbReference type="ChEBI" id="CHEBI:57287"/>
        <dbReference type="ChEBI" id="CHEBI:57292"/>
        <dbReference type="ChEBI" id="CHEBI:58189"/>
        <dbReference type="EC" id="6.2.1.4"/>
    </reaction>
</comment>
<dbReference type="PIRSF" id="PIRSF001554">
    <property type="entry name" value="SucCS_beta"/>
    <property type="match status" value="1"/>
</dbReference>
<dbReference type="GO" id="GO:0042709">
    <property type="term" value="C:succinate-CoA ligase complex"/>
    <property type="evidence" value="ECO:0000318"/>
    <property type="project" value="GO_Central"/>
</dbReference>
<feature type="binding site" evidence="12">
    <location>
        <position position="253"/>
    </location>
    <ligand>
        <name>Mg(2+)</name>
        <dbReference type="ChEBI" id="CHEBI:18420"/>
    </ligand>
</feature>
<feature type="binding site" evidence="12">
    <location>
        <position position="304"/>
    </location>
    <ligand>
        <name>substrate</name>
        <note>ligand shared with subunit alpha</note>
    </ligand>
</feature>
<evidence type="ECO:0000256" key="9">
    <source>
        <dbReference type="ARBA" id="ARBA00052879"/>
    </source>
</evidence>
<evidence type="ECO:0000256" key="7">
    <source>
        <dbReference type="ARBA" id="ARBA00023128"/>
    </source>
</evidence>
<dbReference type="GO" id="GO:0005525">
    <property type="term" value="F:GTP binding"/>
    <property type="evidence" value="ECO:0007669"/>
    <property type="project" value="UniProtKB-UniRule"/>
</dbReference>
<sequence>MANVARLVSGCRHSFQTILHRNAGVAGAVPVRHLNLQEYQSKKLMQQYDVNVQKFMVADDAQQAVQQGKDLDVREIVLKAQILAGGRGKGTFTSGLKGGVHLTKNPNDLGPLVEQMIGAKLTTKQTPKDGVLVKKVMVAEALDIERETYLAILMDRGMMGPVLIGSPAGGVDIEEVSEKTPELIFKVPIDITIGITDEQALTMAKNLDFKGDLIRVAADQIKNLYELFLGVDATQVEVNPFGETDDGRVVCFDAKINFDDNAEFRQKEVFAMDDMTEADPKEVLAAEHNLNYISMDGNIGCLVNGAGLAMATMDIIKLHGGEPANFLDCGGGVGEGQVFEAFKLISSDENVKAILVNVFGGIVDCSIIANGITSACRGMDLKVPLVVRLAGFNVEKATSILHESGLPIKIAADLEDAAKKAVACLN</sequence>
<evidence type="ECO:0000256" key="3">
    <source>
        <dbReference type="ARBA" id="ARBA00022598"/>
    </source>
</evidence>
<evidence type="ECO:0000256" key="4">
    <source>
        <dbReference type="ARBA" id="ARBA00022723"/>
    </source>
</evidence>
<comment type="subcellular location">
    <subcellularLocation>
        <location evidence="12">Mitochondrion</location>
    </subcellularLocation>
</comment>
<evidence type="ECO:0000256" key="12">
    <source>
        <dbReference type="HAMAP-Rule" id="MF_03221"/>
    </source>
</evidence>
<comment type="similarity">
    <text evidence="12">Belongs to the succinate/malate CoA ligase beta subunit family. GTP-specific subunit beta subfamily.</text>
</comment>
<feature type="domain" description="ATP-grasp fold succinyl-CoA synthetase-type" evidence="14">
    <location>
        <begin position="35"/>
        <end position="241"/>
    </location>
</feature>
<evidence type="ECO:0000256" key="11">
    <source>
        <dbReference type="ARBA" id="ARBA00063570"/>
    </source>
</evidence>
<evidence type="ECO:0000256" key="2">
    <source>
        <dbReference type="ARBA" id="ARBA00022532"/>
    </source>
</evidence>
<keyword evidence="16" id="KW-1185">Reference proteome</keyword>
<evidence type="ECO:0000313" key="15">
    <source>
        <dbReference type="EnsemblMetazoa" id="XP_030828116"/>
    </source>
</evidence>
<name>A0A7M7SSG7_STRPU</name>
<dbReference type="Gene3D" id="3.30.470.20">
    <property type="entry name" value="ATP-grasp fold, B domain"/>
    <property type="match status" value="1"/>
</dbReference>
<dbReference type="PANTHER" id="PTHR11815">
    <property type="entry name" value="SUCCINYL-COA SYNTHETASE BETA CHAIN"/>
    <property type="match status" value="1"/>
</dbReference>